<name>A0ACC3CTL1_9PEZI</name>
<reference evidence="1" key="1">
    <citation type="submission" date="2024-09" db="EMBL/GenBank/DDBJ databases">
        <title>Black Yeasts Isolated from many extreme environments.</title>
        <authorList>
            <person name="Coleine C."/>
            <person name="Stajich J.E."/>
            <person name="Selbmann L."/>
        </authorList>
    </citation>
    <scope>NUCLEOTIDE SEQUENCE</scope>
    <source>
        <strain evidence="1">CCFEE 5737</strain>
    </source>
</reference>
<feature type="non-terminal residue" evidence="1">
    <location>
        <position position="380"/>
    </location>
</feature>
<accession>A0ACC3CTL1</accession>
<keyword evidence="2" id="KW-1185">Reference proteome</keyword>
<feature type="non-terminal residue" evidence="1">
    <location>
        <position position="1"/>
    </location>
</feature>
<dbReference type="Proteomes" id="UP001186974">
    <property type="component" value="Unassembled WGS sequence"/>
</dbReference>
<evidence type="ECO:0000313" key="1">
    <source>
        <dbReference type="EMBL" id="KAK3044525.1"/>
    </source>
</evidence>
<comment type="caution">
    <text evidence="1">The sequence shown here is derived from an EMBL/GenBank/DDBJ whole genome shotgun (WGS) entry which is preliminary data.</text>
</comment>
<sequence>NGGEEDVVPLQYSFEGRDGEVASTKTVFQPKLRFAVDEFTGQPVDASLAPETKNYLHQLALSQKFSDVRITEVKQDSIPQPQPLASSERRGSRPITMIDIPLRSDSEFFNVLQNELSGLAALQKDEEQKLNREVNSLTTIVAKTTDPASKSKKSLHDLALWRQIFDLYINTNIFFSATERYHGANTFDDALARYHKFSGTLKNTPPLTRFKRAESAAALDQFLRLNVSLLQSLKFQQINTTAMHKILKKFDKRTALGVQPTFPALLSPTLTSASVAKSVSASLQSTLLATIPRLDDYSCLLCTLLAWRPIRLRCGHLFCIRCLIELQRRSEDRCPLCRENVVLEADSFSIDRETVAYLMRWFPAEVKERQRENERAVARD</sequence>
<evidence type="ECO:0000313" key="2">
    <source>
        <dbReference type="Proteomes" id="UP001186974"/>
    </source>
</evidence>
<protein>
    <submittedName>
        <fullName evidence="1">Uncharacterized protein</fullName>
    </submittedName>
</protein>
<proteinExistence type="predicted"/>
<organism evidence="1 2">
    <name type="scientific">Coniosporium uncinatum</name>
    <dbReference type="NCBI Taxonomy" id="93489"/>
    <lineage>
        <taxon>Eukaryota</taxon>
        <taxon>Fungi</taxon>
        <taxon>Dikarya</taxon>
        <taxon>Ascomycota</taxon>
        <taxon>Pezizomycotina</taxon>
        <taxon>Dothideomycetes</taxon>
        <taxon>Dothideomycetes incertae sedis</taxon>
        <taxon>Coniosporium</taxon>
    </lineage>
</organism>
<dbReference type="EMBL" id="JAWDJW010011822">
    <property type="protein sequence ID" value="KAK3044525.1"/>
    <property type="molecule type" value="Genomic_DNA"/>
</dbReference>
<gene>
    <name evidence="1" type="ORF">LTS18_001033</name>
</gene>